<name>A0AB73H4N1_9XANT</name>
<keyword evidence="1" id="KW-0472">Membrane</keyword>
<dbReference type="EMBL" id="JACIIQ010000068">
    <property type="protein sequence ID" value="MBB5672977.1"/>
    <property type="molecule type" value="Genomic_DNA"/>
</dbReference>
<sequence>MKLMLLLGVVLALGNIVASVAVLRVSVLSPSQRALQVALIWLVPVIGAVVLTCPH</sequence>
<protein>
    <submittedName>
        <fullName evidence="2">Uncharacterized protein</fullName>
    </submittedName>
</protein>
<evidence type="ECO:0000256" key="1">
    <source>
        <dbReference type="SAM" id="Phobius"/>
    </source>
</evidence>
<gene>
    <name evidence="2" type="ORF">FHR65_004594</name>
</gene>
<dbReference type="AlphaFoldDB" id="A0AB73H4N1"/>
<keyword evidence="1" id="KW-1133">Transmembrane helix</keyword>
<comment type="caution">
    <text evidence="2">The sequence shown here is derived from an EMBL/GenBank/DDBJ whole genome shotgun (WGS) entry which is preliminary data.</text>
</comment>
<evidence type="ECO:0000313" key="2">
    <source>
        <dbReference type="EMBL" id="MBB5672977.1"/>
    </source>
</evidence>
<dbReference type="Proteomes" id="UP000528595">
    <property type="component" value="Unassembled WGS sequence"/>
</dbReference>
<organism evidence="2">
    <name type="scientific">Xanthomonas arboricola</name>
    <dbReference type="NCBI Taxonomy" id="56448"/>
    <lineage>
        <taxon>Bacteria</taxon>
        <taxon>Pseudomonadati</taxon>
        <taxon>Pseudomonadota</taxon>
        <taxon>Gammaproteobacteria</taxon>
        <taxon>Lysobacterales</taxon>
        <taxon>Lysobacteraceae</taxon>
        <taxon>Xanthomonas</taxon>
    </lineage>
</organism>
<keyword evidence="1" id="KW-0812">Transmembrane</keyword>
<reference evidence="2" key="1">
    <citation type="submission" date="2020-08" db="EMBL/GenBank/DDBJ databases">
        <title>Studying the diversity of plant-associated saprophytic bacteria and their role in host health and plant-pathogen interactions.</title>
        <authorList>
            <person name="Potnis N."/>
        </authorList>
    </citation>
    <scope>NUCLEOTIDE SEQUENCE</scope>
    <source>
        <strain evidence="2">F21</strain>
    </source>
</reference>
<feature type="transmembrane region" description="Helical" evidence="1">
    <location>
        <begin position="34"/>
        <end position="53"/>
    </location>
</feature>
<proteinExistence type="predicted"/>
<accession>A0AB73H4N1</accession>